<dbReference type="AlphaFoldDB" id="A0A1I2JJT7"/>
<sequence>MSRKNTPALPQRRRFLQVLAGTAGALIVGVRYAEAGDAPVPPAMLGDTLYGLGAYVRIDADGNVLIGARDPDTGTGVATALPRILADELDADWARVSVVPLGLGVENGNGEPRWIYGHQVGGTGSSIPAAWHDLRQAGALARWLLMQAAARRLGVPADRLRTQGGAVISPDGRRFDYGSLAEAASKVAPPTAPVPVKTPDRYTLIGQPAGDVDARAIVTGQAQFAIDNYFGDALVAVLVHCPWVDGTLADKDFHEAEAVKGVVKIVELKPEPGLLPGETPLAPSVAVLAEDTWSALQARAKLKLEWKPGPSGSESSAALEQQANDLVNPREATAKGAAAKDAAARDNTPTMRVRNDGDVDGMAKKAARRVDATYVQPWLAHATAEPMNCLARVDKDRAVLVAPTQAPQRAWSVVQRLTGFKPDQIEIRVPRVGGGYGRRLDHDFVAEAVMLAKLADRPVRLLWTREEDLAHDFYRPASVHRLSATLDRKRQIVTWDQRMASASALARRGTPEQRLWTSEVDVNQLPAGLVPNYRSDWYALQSALPRGPHRGMPHVSNAFAVESFVDEIANALKEDPLVTRLRLLGEAREVPLQGGGSFDTGRLINVLKLVADRIEWRNWLRTVNGLGMACWHMDGAYVAHAIETSLQGEKLNIERVVCAVDVGRVINPLGLEGQIAGATLDALSAALNLAITFKDGQPQQRSYKDYPLASMAQLPDAVDVIIVPGDRDPAAASFLAMPTAAPALANAVFRVSAVRVRRLPLMKGLLRLL</sequence>
<feature type="region of interest" description="Disordered" evidence="1">
    <location>
        <begin position="332"/>
        <end position="359"/>
    </location>
</feature>
<dbReference type="Gene3D" id="3.90.1170.50">
    <property type="entry name" value="Aldehyde oxidase/xanthine dehydrogenase, a/b hammerhead"/>
    <property type="match status" value="1"/>
</dbReference>
<proteinExistence type="predicted"/>
<protein>
    <submittedName>
        <fullName evidence="3">Isoquinoline 1-oxidoreductase, beta subunit</fullName>
    </submittedName>
</protein>
<dbReference type="PANTHER" id="PTHR47495">
    <property type="entry name" value="ALDEHYDE DEHYDROGENASE"/>
    <property type="match status" value="1"/>
</dbReference>
<organism evidence="3 4">
    <name type="scientific">Dyella marensis</name>
    <dbReference type="NCBI Taxonomy" id="500610"/>
    <lineage>
        <taxon>Bacteria</taxon>
        <taxon>Pseudomonadati</taxon>
        <taxon>Pseudomonadota</taxon>
        <taxon>Gammaproteobacteria</taxon>
        <taxon>Lysobacterales</taxon>
        <taxon>Rhodanobacteraceae</taxon>
        <taxon>Dyella</taxon>
    </lineage>
</organism>
<evidence type="ECO:0000259" key="2">
    <source>
        <dbReference type="SMART" id="SM01008"/>
    </source>
</evidence>
<dbReference type="InterPro" id="IPR046867">
    <property type="entry name" value="AldOxase/xan_DH_MoCoBD2"/>
</dbReference>
<accession>A0A1I2JJT7</accession>
<dbReference type="Gene3D" id="3.30.365.10">
    <property type="entry name" value="Aldehyde oxidase/xanthine dehydrogenase, molybdopterin binding domain"/>
    <property type="match status" value="4"/>
</dbReference>
<evidence type="ECO:0000313" key="4">
    <source>
        <dbReference type="Proteomes" id="UP000199477"/>
    </source>
</evidence>
<dbReference type="SUPFAM" id="SSF56003">
    <property type="entry name" value="Molybdenum cofactor-binding domain"/>
    <property type="match status" value="2"/>
</dbReference>
<reference evidence="4" key="1">
    <citation type="submission" date="2016-10" db="EMBL/GenBank/DDBJ databases">
        <authorList>
            <person name="Varghese N."/>
            <person name="Submissions S."/>
        </authorList>
    </citation>
    <scope>NUCLEOTIDE SEQUENCE [LARGE SCALE GENOMIC DNA]</scope>
    <source>
        <strain evidence="4">UNC178MFTsu3.1</strain>
    </source>
</reference>
<dbReference type="RefSeq" id="WP_026636868.1">
    <property type="nucleotide sequence ID" value="NZ_FONH01000025.1"/>
</dbReference>
<dbReference type="InterPro" id="IPR052516">
    <property type="entry name" value="N-heterocyclic_Hydroxylase"/>
</dbReference>
<dbReference type="InterPro" id="IPR012368">
    <property type="entry name" value="OxRdtase_Mopterin-bd_su_IorB"/>
</dbReference>
<dbReference type="Pfam" id="PF02738">
    <property type="entry name" value="MoCoBD_1"/>
    <property type="match status" value="1"/>
</dbReference>
<dbReference type="SUPFAM" id="SSF54665">
    <property type="entry name" value="CO dehydrogenase molybdoprotein N-domain-like"/>
    <property type="match status" value="1"/>
</dbReference>
<keyword evidence="4" id="KW-1185">Reference proteome</keyword>
<dbReference type="InterPro" id="IPR000674">
    <property type="entry name" value="Ald_Oxase/Xan_DH_a/b"/>
</dbReference>
<dbReference type="Proteomes" id="UP000199477">
    <property type="component" value="Unassembled WGS sequence"/>
</dbReference>
<dbReference type="STRING" id="500610.SAMN02799615_04027"/>
<name>A0A1I2JJT7_9GAMM</name>
<dbReference type="PIRSF" id="PIRSF036389">
    <property type="entry name" value="IOR_B"/>
    <property type="match status" value="1"/>
</dbReference>
<dbReference type="InterPro" id="IPR036856">
    <property type="entry name" value="Ald_Oxase/Xan_DH_a/b_sf"/>
</dbReference>
<dbReference type="PANTHER" id="PTHR47495:SF1">
    <property type="entry name" value="BLL3820 PROTEIN"/>
    <property type="match status" value="1"/>
</dbReference>
<dbReference type="InterPro" id="IPR008274">
    <property type="entry name" value="AldOxase/xan_DH_MoCoBD1"/>
</dbReference>
<dbReference type="InterPro" id="IPR037165">
    <property type="entry name" value="AldOxase/xan_DH_Mopterin-bd_sf"/>
</dbReference>
<dbReference type="PROSITE" id="PS51318">
    <property type="entry name" value="TAT"/>
    <property type="match status" value="1"/>
</dbReference>
<evidence type="ECO:0000256" key="1">
    <source>
        <dbReference type="SAM" id="MobiDB-lite"/>
    </source>
</evidence>
<dbReference type="EMBL" id="FONH01000025">
    <property type="protein sequence ID" value="SFF53427.1"/>
    <property type="molecule type" value="Genomic_DNA"/>
</dbReference>
<gene>
    <name evidence="3" type="ORF">SAMN02799615_04027</name>
</gene>
<feature type="domain" description="Aldehyde oxidase/xanthine dehydrogenase a/b hammerhead" evidence="2">
    <location>
        <begin position="219"/>
        <end position="310"/>
    </location>
</feature>
<dbReference type="Pfam" id="PF20256">
    <property type="entry name" value="MoCoBD_2"/>
    <property type="match status" value="1"/>
</dbReference>
<dbReference type="InterPro" id="IPR006311">
    <property type="entry name" value="TAT_signal"/>
</dbReference>
<evidence type="ECO:0000313" key="3">
    <source>
        <dbReference type="EMBL" id="SFF53427.1"/>
    </source>
</evidence>
<dbReference type="GO" id="GO:0016491">
    <property type="term" value="F:oxidoreductase activity"/>
    <property type="evidence" value="ECO:0007669"/>
    <property type="project" value="InterPro"/>
</dbReference>
<dbReference type="SMART" id="SM01008">
    <property type="entry name" value="Ald_Xan_dh_C"/>
    <property type="match status" value="1"/>
</dbReference>